<keyword evidence="2" id="KW-1133">Transmembrane helix</keyword>
<evidence type="ECO:0000259" key="3">
    <source>
        <dbReference type="Pfam" id="PF20237"/>
    </source>
</evidence>
<feature type="transmembrane region" description="Helical" evidence="2">
    <location>
        <begin position="270"/>
        <end position="293"/>
    </location>
</feature>
<feature type="transmembrane region" description="Helical" evidence="2">
    <location>
        <begin position="325"/>
        <end position="342"/>
    </location>
</feature>
<dbReference type="PANTHER" id="PTHR34502:SF5">
    <property type="entry name" value="DUF6594 DOMAIN-CONTAINING PROTEIN"/>
    <property type="match status" value="1"/>
</dbReference>
<protein>
    <recommendedName>
        <fullName evidence="3">DUF6594 domain-containing protein</fullName>
    </recommendedName>
</protein>
<gene>
    <name evidence="4" type="ORF">NA56DRAFT_664763</name>
</gene>
<dbReference type="EMBL" id="KZ613522">
    <property type="protein sequence ID" value="PMD14441.1"/>
    <property type="molecule type" value="Genomic_DNA"/>
</dbReference>
<feature type="compositionally biased region" description="Polar residues" evidence="1">
    <location>
        <begin position="1"/>
        <end position="10"/>
    </location>
</feature>
<name>A0A2J6PK71_9HELO</name>
<evidence type="ECO:0000313" key="5">
    <source>
        <dbReference type="Proteomes" id="UP000235672"/>
    </source>
</evidence>
<accession>A0A2J6PK71</accession>
<evidence type="ECO:0000256" key="2">
    <source>
        <dbReference type="SAM" id="Phobius"/>
    </source>
</evidence>
<organism evidence="4 5">
    <name type="scientific">Hyaloscypha hepaticicola</name>
    <dbReference type="NCBI Taxonomy" id="2082293"/>
    <lineage>
        <taxon>Eukaryota</taxon>
        <taxon>Fungi</taxon>
        <taxon>Dikarya</taxon>
        <taxon>Ascomycota</taxon>
        <taxon>Pezizomycotina</taxon>
        <taxon>Leotiomycetes</taxon>
        <taxon>Helotiales</taxon>
        <taxon>Hyaloscyphaceae</taxon>
        <taxon>Hyaloscypha</taxon>
    </lineage>
</organism>
<proteinExistence type="predicted"/>
<evidence type="ECO:0000313" key="4">
    <source>
        <dbReference type="EMBL" id="PMD14441.1"/>
    </source>
</evidence>
<dbReference type="STRING" id="1745343.A0A2J6PK71"/>
<sequence>MSTKPTTSPLIESPCPPSRLRTQTSGDRVHGWPMVADLIAAVPEFETYSRFRELNIKNLLYYQVELALLRDQLTSLELKDWAERKMSCVGEFAKYADHLVSSPTLQNPRDRKQWNLVVKIRDRLKEYNAALLQHAQMSALPEPNNYDVEGLRVWLKNPNTRNYYIGGKGADVWGDLYAPEENPKSLLQQFLLVLRNFFCAQGGIPNRPDLVAIRPLPQMDRFSRWIADDLIPFFHTLKVNVYDVEKAQDESEVFSRVVHQKARQRATQRFTSCVLIALACLLPTVAIVVLSIVQKPETLLFYIVGFTAIFAVGLMFFANSTTSGVDIFTATAAFSAVMVVFVH</sequence>
<dbReference type="OrthoDB" id="5342093at2759"/>
<dbReference type="PANTHER" id="PTHR34502">
    <property type="entry name" value="DUF6594 DOMAIN-CONTAINING PROTEIN-RELATED"/>
    <property type="match status" value="1"/>
</dbReference>
<dbReference type="AlphaFoldDB" id="A0A2J6PK71"/>
<feature type="domain" description="DUF6594" evidence="3">
    <location>
        <begin position="32"/>
        <end position="339"/>
    </location>
</feature>
<keyword evidence="5" id="KW-1185">Reference proteome</keyword>
<dbReference type="InterPro" id="IPR046529">
    <property type="entry name" value="DUF6594"/>
</dbReference>
<dbReference type="Proteomes" id="UP000235672">
    <property type="component" value="Unassembled WGS sequence"/>
</dbReference>
<keyword evidence="2" id="KW-0472">Membrane</keyword>
<reference evidence="4 5" key="1">
    <citation type="submission" date="2016-05" db="EMBL/GenBank/DDBJ databases">
        <title>A degradative enzymes factory behind the ericoid mycorrhizal symbiosis.</title>
        <authorList>
            <consortium name="DOE Joint Genome Institute"/>
            <person name="Martino E."/>
            <person name="Morin E."/>
            <person name="Grelet G."/>
            <person name="Kuo A."/>
            <person name="Kohler A."/>
            <person name="Daghino S."/>
            <person name="Barry K."/>
            <person name="Choi C."/>
            <person name="Cichocki N."/>
            <person name="Clum A."/>
            <person name="Copeland A."/>
            <person name="Hainaut M."/>
            <person name="Haridas S."/>
            <person name="Labutti K."/>
            <person name="Lindquist E."/>
            <person name="Lipzen A."/>
            <person name="Khouja H.-R."/>
            <person name="Murat C."/>
            <person name="Ohm R."/>
            <person name="Olson A."/>
            <person name="Spatafora J."/>
            <person name="Veneault-Fourrey C."/>
            <person name="Henrissat B."/>
            <person name="Grigoriev I."/>
            <person name="Martin F."/>
            <person name="Perotto S."/>
        </authorList>
    </citation>
    <scope>NUCLEOTIDE SEQUENCE [LARGE SCALE GENOMIC DNA]</scope>
    <source>
        <strain evidence="4 5">UAMH 7357</strain>
    </source>
</reference>
<feature type="transmembrane region" description="Helical" evidence="2">
    <location>
        <begin position="299"/>
        <end position="318"/>
    </location>
</feature>
<evidence type="ECO:0000256" key="1">
    <source>
        <dbReference type="SAM" id="MobiDB-lite"/>
    </source>
</evidence>
<feature type="region of interest" description="Disordered" evidence="1">
    <location>
        <begin position="1"/>
        <end position="26"/>
    </location>
</feature>
<dbReference type="Pfam" id="PF20237">
    <property type="entry name" value="DUF6594"/>
    <property type="match status" value="1"/>
</dbReference>
<keyword evidence="2" id="KW-0812">Transmembrane</keyword>